<gene>
    <name evidence="2" type="ORF">F2Q69_00044326</name>
</gene>
<evidence type="ECO:0000313" key="2">
    <source>
        <dbReference type="EMBL" id="KAF3504424.1"/>
    </source>
</evidence>
<sequence length="91" mass="10267">MVKLEGGISWRYHLLGLMLWGHIVSTNEPKTEALLNVKTQAQPKTQHNKMGLKLNDKQSYCNGQATQRSCHSTINTAQQIQLANRFDSLVC</sequence>
<protein>
    <recommendedName>
        <fullName evidence="4">Secreted protein</fullName>
    </recommendedName>
</protein>
<dbReference type="Proteomes" id="UP000712600">
    <property type="component" value="Unassembled WGS sequence"/>
</dbReference>
<feature type="chain" id="PRO_5035940599" description="Secreted protein" evidence="1">
    <location>
        <begin position="27"/>
        <end position="91"/>
    </location>
</feature>
<proteinExistence type="predicted"/>
<evidence type="ECO:0000313" key="3">
    <source>
        <dbReference type="Proteomes" id="UP000712600"/>
    </source>
</evidence>
<evidence type="ECO:0008006" key="4">
    <source>
        <dbReference type="Google" id="ProtNLM"/>
    </source>
</evidence>
<evidence type="ECO:0000256" key="1">
    <source>
        <dbReference type="SAM" id="SignalP"/>
    </source>
</evidence>
<name>A0A8S9NH17_BRACR</name>
<dbReference type="AlphaFoldDB" id="A0A8S9NH17"/>
<organism evidence="2 3">
    <name type="scientific">Brassica cretica</name>
    <name type="common">Mustard</name>
    <dbReference type="NCBI Taxonomy" id="69181"/>
    <lineage>
        <taxon>Eukaryota</taxon>
        <taxon>Viridiplantae</taxon>
        <taxon>Streptophyta</taxon>
        <taxon>Embryophyta</taxon>
        <taxon>Tracheophyta</taxon>
        <taxon>Spermatophyta</taxon>
        <taxon>Magnoliopsida</taxon>
        <taxon>eudicotyledons</taxon>
        <taxon>Gunneridae</taxon>
        <taxon>Pentapetalae</taxon>
        <taxon>rosids</taxon>
        <taxon>malvids</taxon>
        <taxon>Brassicales</taxon>
        <taxon>Brassicaceae</taxon>
        <taxon>Brassiceae</taxon>
        <taxon>Brassica</taxon>
    </lineage>
</organism>
<accession>A0A8S9NH17</accession>
<reference evidence="2" key="1">
    <citation type="submission" date="2019-12" db="EMBL/GenBank/DDBJ databases">
        <title>Genome sequencing and annotation of Brassica cretica.</title>
        <authorList>
            <person name="Studholme D.J."/>
            <person name="Sarris P."/>
        </authorList>
    </citation>
    <scope>NUCLEOTIDE SEQUENCE</scope>
    <source>
        <strain evidence="2">PFS-109/04</strain>
        <tissue evidence="2">Leaf</tissue>
    </source>
</reference>
<dbReference type="EMBL" id="QGKX02001621">
    <property type="protein sequence ID" value="KAF3504424.1"/>
    <property type="molecule type" value="Genomic_DNA"/>
</dbReference>
<comment type="caution">
    <text evidence="2">The sequence shown here is derived from an EMBL/GenBank/DDBJ whole genome shotgun (WGS) entry which is preliminary data.</text>
</comment>
<keyword evidence="1" id="KW-0732">Signal</keyword>
<feature type="signal peptide" evidence="1">
    <location>
        <begin position="1"/>
        <end position="26"/>
    </location>
</feature>